<dbReference type="Pfam" id="PF01095">
    <property type="entry name" value="Pectinesterase"/>
    <property type="match status" value="1"/>
</dbReference>
<dbReference type="GO" id="GO:0045490">
    <property type="term" value="P:pectin catabolic process"/>
    <property type="evidence" value="ECO:0007669"/>
    <property type="project" value="UniProtKB-UniRule"/>
</dbReference>
<sequence length="539" mass="61009">MATKMLLLLIHIYIFFIILISRSEAADFDELSATGGDISYWCKTTPHPEPCMYFLGHDSHNRPKNRAHFRQMLFQVTLDRALHARNCTTRLGNECGSKRKKAAWDDCNRLLGDTIFQLNRTVQGTRRNTSRKGCSSFDAQTWLSAALTNLETCRSGSFELNVTKFIAPITTNNVSELISDCLAVNRAFLSHKKYIENDEDPEFPSWVREGDRKLLQSSPWAWRANVVVAKDRSGQFTSIQAAINYAAKVRRGHGRFIIYVKRGVYWENIEVGYNLNNIMLVGDGMRYTVISGSRSVARGFTTYSSATAGIDGIGFIARGITFRNTAGPQSAQAVALRSASDFSVFYSCGFEGYQDTLFVHAQRQFYKYCYIYGTVDFIFGNAAVVFQNCLIFVRRPLHGQVNVITAQGRIDPNQNTGISIQYSVIKAAPDLKRVARHFRTYLGRPWQQFSRTVLLKTYIDSLVSPQGWLAWENTNFAWDTLYYGEYKNFGPGSSTRNRVKWKGYHVIRSANEASKFTVNKLIAGRTWLRATGVPFSSGL</sequence>
<evidence type="ECO:0000256" key="9">
    <source>
        <dbReference type="PROSITE-ProRule" id="PRU10040"/>
    </source>
</evidence>
<keyword evidence="6 10" id="KW-0063">Aspartyl esterase</keyword>
<comment type="pathway">
    <text evidence="1 10">Glycan metabolism; pectin degradation; 2-dehydro-3-deoxy-D-gluconate from pectin: step 1/5.</text>
</comment>
<dbReference type="EC" id="3.1.1.11" evidence="4 10"/>
<comment type="similarity">
    <text evidence="2">In the N-terminal section; belongs to the PMEI family.</text>
</comment>
<keyword evidence="10" id="KW-0732">Signal</keyword>
<dbReference type="Gene3D" id="2.160.20.10">
    <property type="entry name" value="Single-stranded right-handed beta-helix, Pectin lyase-like"/>
    <property type="match status" value="1"/>
</dbReference>
<dbReference type="InterPro" id="IPR035513">
    <property type="entry name" value="Invertase/methylesterase_inhib"/>
</dbReference>
<reference evidence="12" key="1">
    <citation type="journal article" date="2016" name="Nat. Genet.">
        <title>A high-quality carrot genome assembly provides new insights into carotenoid accumulation and asterid genome evolution.</title>
        <authorList>
            <person name="Iorizzo M."/>
            <person name="Ellison S."/>
            <person name="Senalik D."/>
            <person name="Zeng P."/>
            <person name="Satapoomin P."/>
            <person name="Huang J."/>
            <person name="Bowman M."/>
            <person name="Iovene M."/>
            <person name="Sanseverino W."/>
            <person name="Cavagnaro P."/>
            <person name="Yildiz M."/>
            <person name="Macko-Podgorni A."/>
            <person name="Moranska E."/>
            <person name="Grzebelus E."/>
            <person name="Grzebelus D."/>
            <person name="Ashrafi H."/>
            <person name="Zheng Z."/>
            <person name="Cheng S."/>
            <person name="Spooner D."/>
            <person name="Van Deynze A."/>
            <person name="Simon P."/>
        </authorList>
    </citation>
    <scope>NUCLEOTIDE SEQUENCE</scope>
    <source>
        <tissue evidence="12">Leaf</tissue>
    </source>
</reference>
<dbReference type="SUPFAM" id="SSF51126">
    <property type="entry name" value="Pectin lyase-like"/>
    <property type="match status" value="1"/>
</dbReference>
<evidence type="ECO:0000256" key="6">
    <source>
        <dbReference type="ARBA" id="ARBA00023085"/>
    </source>
</evidence>
<evidence type="ECO:0000259" key="11">
    <source>
        <dbReference type="SMART" id="SM00856"/>
    </source>
</evidence>
<feature type="signal peptide" evidence="10">
    <location>
        <begin position="1"/>
        <end position="25"/>
    </location>
</feature>
<proteinExistence type="inferred from homology"/>
<accession>A0AAF1B0B8</accession>
<dbReference type="PANTHER" id="PTHR31707">
    <property type="entry name" value="PECTINESTERASE"/>
    <property type="match status" value="1"/>
</dbReference>
<comment type="similarity">
    <text evidence="3">In the C-terminal section; belongs to the pectinesterase family.</text>
</comment>
<evidence type="ECO:0000313" key="12">
    <source>
        <dbReference type="EMBL" id="WOH01340.1"/>
    </source>
</evidence>
<dbReference type="Proteomes" id="UP000077755">
    <property type="component" value="Chromosome 5"/>
</dbReference>
<dbReference type="InterPro" id="IPR006501">
    <property type="entry name" value="Pectinesterase_inhib_dom"/>
</dbReference>
<evidence type="ECO:0000256" key="10">
    <source>
        <dbReference type="RuleBase" id="RU000589"/>
    </source>
</evidence>
<keyword evidence="7" id="KW-0961">Cell wall biogenesis/degradation</keyword>
<evidence type="ECO:0000256" key="3">
    <source>
        <dbReference type="ARBA" id="ARBA00007786"/>
    </source>
</evidence>
<organism evidence="12 13">
    <name type="scientific">Daucus carota subsp. sativus</name>
    <name type="common">Carrot</name>
    <dbReference type="NCBI Taxonomy" id="79200"/>
    <lineage>
        <taxon>Eukaryota</taxon>
        <taxon>Viridiplantae</taxon>
        <taxon>Streptophyta</taxon>
        <taxon>Embryophyta</taxon>
        <taxon>Tracheophyta</taxon>
        <taxon>Spermatophyta</taxon>
        <taxon>Magnoliopsida</taxon>
        <taxon>eudicotyledons</taxon>
        <taxon>Gunneridae</taxon>
        <taxon>Pentapetalae</taxon>
        <taxon>asterids</taxon>
        <taxon>campanulids</taxon>
        <taxon>Apiales</taxon>
        <taxon>Apiaceae</taxon>
        <taxon>Apioideae</taxon>
        <taxon>Scandiceae</taxon>
        <taxon>Daucinae</taxon>
        <taxon>Daucus</taxon>
        <taxon>Daucus sect. Daucus</taxon>
    </lineage>
</organism>
<dbReference type="NCBIfam" id="TIGR01614">
    <property type="entry name" value="PME_inhib"/>
    <property type="match status" value="1"/>
</dbReference>
<feature type="active site" evidence="9">
    <location>
        <position position="376"/>
    </location>
</feature>
<evidence type="ECO:0000256" key="5">
    <source>
        <dbReference type="ARBA" id="ARBA00022801"/>
    </source>
</evidence>
<feature type="domain" description="Pectinesterase inhibitor" evidence="11">
    <location>
        <begin position="33"/>
        <end position="184"/>
    </location>
</feature>
<comment type="catalytic activity">
    <reaction evidence="8 10">
        <text>[(1-&gt;4)-alpha-D-galacturonosyl methyl ester](n) + n H2O = [(1-&gt;4)-alpha-D-galacturonosyl](n) + n methanol + n H(+)</text>
        <dbReference type="Rhea" id="RHEA:22380"/>
        <dbReference type="Rhea" id="RHEA-COMP:14570"/>
        <dbReference type="Rhea" id="RHEA-COMP:14573"/>
        <dbReference type="ChEBI" id="CHEBI:15377"/>
        <dbReference type="ChEBI" id="CHEBI:15378"/>
        <dbReference type="ChEBI" id="CHEBI:17790"/>
        <dbReference type="ChEBI" id="CHEBI:140522"/>
        <dbReference type="ChEBI" id="CHEBI:140523"/>
        <dbReference type="EC" id="3.1.1.11"/>
    </reaction>
</comment>
<dbReference type="InterPro" id="IPR033131">
    <property type="entry name" value="Pectinesterase_Asp_AS"/>
</dbReference>
<keyword evidence="13" id="KW-1185">Reference proteome</keyword>
<name>A0AAF1B0B8_DAUCS</name>
<reference evidence="12" key="2">
    <citation type="submission" date="2022-03" db="EMBL/GenBank/DDBJ databases">
        <title>Draft title - Genomic analysis of global carrot germplasm unveils the trajectory of domestication and the origin of high carotenoid orange carrot.</title>
        <authorList>
            <person name="Iorizzo M."/>
            <person name="Ellison S."/>
            <person name="Senalik D."/>
            <person name="Macko-Podgorni A."/>
            <person name="Grzebelus D."/>
            <person name="Bostan H."/>
            <person name="Rolling W."/>
            <person name="Curaba J."/>
            <person name="Simon P."/>
        </authorList>
    </citation>
    <scope>NUCLEOTIDE SEQUENCE</scope>
    <source>
        <tissue evidence="12">Leaf</tissue>
    </source>
</reference>
<dbReference type="PROSITE" id="PS00503">
    <property type="entry name" value="PECTINESTERASE_2"/>
    <property type="match status" value="1"/>
</dbReference>
<evidence type="ECO:0000313" key="13">
    <source>
        <dbReference type="Proteomes" id="UP000077755"/>
    </source>
</evidence>
<dbReference type="InterPro" id="IPR011050">
    <property type="entry name" value="Pectin_lyase_fold/virulence"/>
</dbReference>
<dbReference type="GO" id="GO:0042545">
    <property type="term" value="P:cell wall modification"/>
    <property type="evidence" value="ECO:0007669"/>
    <property type="project" value="UniProtKB-UniRule"/>
</dbReference>
<dbReference type="FunFam" id="2.160.20.10:FF:000001">
    <property type="entry name" value="Pectinesterase"/>
    <property type="match status" value="1"/>
</dbReference>
<gene>
    <name evidence="12" type="ORF">DCAR_0520722</name>
</gene>
<evidence type="ECO:0000256" key="7">
    <source>
        <dbReference type="ARBA" id="ARBA00023316"/>
    </source>
</evidence>
<dbReference type="EMBL" id="CP093347">
    <property type="protein sequence ID" value="WOH01340.1"/>
    <property type="molecule type" value="Genomic_DNA"/>
</dbReference>
<dbReference type="Pfam" id="PF04043">
    <property type="entry name" value="PMEI"/>
    <property type="match status" value="1"/>
</dbReference>
<dbReference type="SMART" id="SM00856">
    <property type="entry name" value="PMEI"/>
    <property type="match status" value="1"/>
</dbReference>
<dbReference type="SUPFAM" id="SSF101148">
    <property type="entry name" value="Plant invertase/pectin methylesterase inhibitor"/>
    <property type="match status" value="1"/>
</dbReference>
<evidence type="ECO:0000256" key="4">
    <source>
        <dbReference type="ARBA" id="ARBA00013229"/>
    </source>
</evidence>
<protein>
    <recommendedName>
        <fullName evidence="4 10">Pectinesterase</fullName>
        <ecNumber evidence="4 10">3.1.1.11</ecNumber>
    </recommendedName>
</protein>
<dbReference type="InterPro" id="IPR012334">
    <property type="entry name" value="Pectin_lyas_fold"/>
</dbReference>
<dbReference type="InterPro" id="IPR000070">
    <property type="entry name" value="Pectinesterase_cat"/>
</dbReference>
<evidence type="ECO:0000256" key="8">
    <source>
        <dbReference type="ARBA" id="ARBA00047928"/>
    </source>
</evidence>
<feature type="chain" id="PRO_5041771273" description="Pectinesterase" evidence="10">
    <location>
        <begin position="26"/>
        <end position="539"/>
    </location>
</feature>
<dbReference type="KEGG" id="dcr:108223684"/>
<dbReference type="GO" id="GO:0030599">
    <property type="term" value="F:pectinesterase activity"/>
    <property type="evidence" value="ECO:0007669"/>
    <property type="project" value="UniProtKB-UniRule"/>
</dbReference>
<dbReference type="GO" id="GO:0004857">
    <property type="term" value="F:enzyme inhibitor activity"/>
    <property type="evidence" value="ECO:0007669"/>
    <property type="project" value="InterPro"/>
</dbReference>
<evidence type="ECO:0000256" key="1">
    <source>
        <dbReference type="ARBA" id="ARBA00005184"/>
    </source>
</evidence>
<keyword evidence="5 10" id="KW-0378">Hydrolase</keyword>
<dbReference type="CDD" id="cd15798">
    <property type="entry name" value="PMEI-like_3"/>
    <property type="match status" value="1"/>
</dbReference>
<dbReference type="Gene3D" id="1.20.140.40">
    <property type="entry name" value="Invertase/pectin methylesterase inhibitor family protein"/>
    <property type="match status" value="1"/>
</dbReference>
<evidence type="ECO:0000256" key="2">
    <source>
        <dbReference type="ARBA" id="ARBA00006027"/>
    </source>
</evidence>
<dbReference type="AlphaFoldDB" id="A0AAF1B0B8"/>